<name>A0A2S9XZG6_9BACT</name>
<comment type="caution">
    <text evidence="2">The sequence shown here is derived from an EMBL/GenBank/DDBJ whole genome shotgun (WGS) entry which is preliminary data.</text>
</comment>
<dbReference type="AlphaFoldDB" id="A0A2S9XZG6"/>
<evidence type="ECO:0000313" key="2">
    <source>
        <dbReference type="EMBL" id="PRP98120.1"/>
    </source>
</evidence>
<sequence length="283" mass="28652">MTRAICLTVTATLGLFACGGGGLLLPDDSAGEASDGGDGDGDGDGDSIGDPDDGTETGANFVPLDLVGEEQCDPWAQDCQEGEKCVPYGSTGGNWDNNKCVPVEGDGQPGDTCVYGGTAAATDDCGADSHCWDVMDVDGQAVGVCTPFCSGNPDSPICGPGTSCLVANEGSITLCIETCDPLLQACSEGLGCFWANNEFNCIFTAGDIPEAEPCGFVNDCAPGLLCTTGEVLPSCTGSNCCTAYCELSSPECPVEGTECSPFFEEGTAPPTYEDVGLCILPGA</sequence>
<reference evidence="2 3" key="1">
    <citation type="submission" date="2018-03" db="EMBL/GenBank/DDBJ databases">
        <title>Draft Genome Sequences of the Obligatory Marine Myxobacteria Enhygromyxa salina SWB007.</title>
        <authorList>
            <person name="Poehlein A."/>
            <person name="Moghaddam J.A."/>
            <person name="Harms H."/>
            <person name="Alanjari M."/>
            <person name="Koenig G.M."/>
            <person name="Daniel R."/>
            <person name="Schaeberle T.F."/>
        </authorList>
    </citation>
    <scope>NUCLEOTIDE SEQUENCE [LARGE SCALE GENOMIC DNA]</scope>
    <source>
        <strain evidence="2 3">SWB007</strain>
    </source>
</reference>
<feature type="compositionally biased region" description="Acidic residues" evidence="1">
    <location>
        <begin position="35"/>
        <end position="55"/>
    </location>
</feature>
<accession>A0A2S9XZG6</accession>
<feature type="region of interest" description="Disordered" evidence="1">
    <location>
        <begin position="29"/>
        <end position="60"/>
    </location>
</feature>
<dbReference type="Proteomes" id="UP000238823">
    <property type="component" value="Unassembled WGS sequence"/>
</dbReference>
<evidence type="ECO:0000313" key="3">
    <source>
        <dbReference type="Proteomes" id="UP000238823"/>
    </source>
</evidence>
<evidence type="ECO:0000256" key="1">
    <source>
        <dbReference type="SAM" id="MobiDB-lite"/>
    </source>
</evidence>
<dbReference type="EMBL" id="PVNL01000126">
    <property type="protein sequence ID" value="PRP98120.1"/>
    <property type="molecule type" value="Genomic_DNA"/>
</dbReference>
<dbReference type="PROSITE" id="PS51257">
    <property type="entry name" value="PROKAR_LIPOPROTEIN"/>
    <property type="match status" value="1"/>
</dbReference>
<gene>
    <name evidence="2" type="ORF">ENSA7_66170</name>
</gene>
<proteinExistence type="predicted"/>
<protein>
    <submittedName>
        <fullName evidence="2">Uncharacterized protein</fullName>
    </submittedName>
</protein>
<organism evidence="2 3">
    <name type="scientific">Enhygromyxa salina</name>
    <dbReference type="NCBI Taxonomy" id="215803"/>
    <lineage>
        <taxon>Bacteria</taxon>
        <taxon>Pseudomonadati</taxon>
        <taxon>Myxococcota</taxon>
        <taxon>Polyangia</taxon>
        <taxon>Nannocystales</taxon>
        <taxon>Nannocystaceae</taxon>
        <taxon>Enhygromyxa</taxon>
    </lineage>
</organism>